<feature type="domain" description="Palmitoyltransferase DHHC" evidence="11">
    <location>
        <begin position="153"/>
        <end position="301"/>
    </location>
</feature>
<evidence type="ECO:0000256" key="5">
    <source>
        <dbReference type="ARBA" id="ARBA00023136"/>
    </source>
</evidence>
<evidence type="ECO:0000256" key="7">
    <source>
        <dbReference type="ARBA" id="ARBA00023288"/>
    </source>
</evidence>
<protein>
    <recommendedName>
        <fullName evidence="10">Palmitoyltransferase</fullName>
        <ecNumber evidence="10">2.3.1.225</ecNumber>
    </recommendedName>
</protein>
<evidence type="ECO:0000256" key="2">
    <source>
        <dbReference type="ARBA" id="ARBA00022679"/>
    </source>
</evidence>
<keyword evidence="6" id="KW-0564">Palmitate</keyword>
<dbReference type="GO" id="GO:0006612">
    <property type="term" value="P:protein targeting to membrane"/>
    <property type="evidence" value="ECO:0007669"/>
    <property type="project" value="TreeGrafter"/>
</dbReference>
<accession>A0A162XQJ3</accession>
<dbReference type="GO" id="GO:0019706">
    <property type="term" value="F:protein-cysteine S-palmitoyltransferase activity"/>
    <property type="evidence" value="ECO:0007669"/>
    <property type="project" value="UniProtKB-EC"/>
</dbReference>
<dbReference type="PANTHER" id="PTHR22883">
    <property type="entry name" value="ZINC FINGER DHHC DOMAIN CONTAINING PROTEIN"/>
    <property type="match status" value="1"/>
</dbReference>
<dbReference type="EC" id="2.3.1.225" evidence="10"/>
<dbReference type="RefSeq" id="XP_018294225.1">
    <property type="nucleotide sequence ID" value="XM_018438330.1"/>
</dbReference>
<dbReference type="AlphaFoldDB" id="A0A162XQJ3"/>
<keyword evidence="13" id="KW-1185">Reference proteome</keyword>
<feature type="transmembrane region" description="Helical" evidence="10">
    <location>
        <begin position="98"/>
        <end position="121"/>
    </location>
</feature>
<dbReference type="STRING" id="763407.A0A162XQJ3"/>
<evidence type="ECO:0000256" key="8">
    <source>
        <dbReference type="ARBA" id="ARBA00023315"/>
    </source>
</evidence>
<dbReference type="InterPro" id="IPR001594">
    <property type="entry name" value="Palmitoyltrfase_DHHC"/>
</dbReference>
<evidence type="ECO:0000313" key="13">
    <source>
        <dbReference type="Proteomes" id="UP000077315"/>
    </source>
</evidence>
<dbReference type="GO" id="GO:0005783">
    <property type="term" value="C:endoplasmic reticulum"/>
    <property type="evidence" value="ECO:0007669"/>
    <property type="project" value="TreeGrafter"/>
</dbReference>
<dbReference type="InterPro" id="IPR039859">
    <property type="entry name" value="PFA4/ZDH16/20/ERF2-like"/>
</dbReference>
<comment type="similarity">
    <text evidence="10">Belongs to the DHHC palmitoyltransferase family.</text>
</comment>
<name>A0A162XQJ3_PHYB8</name>
<keyword evidence="3 10" id="KW-0812">Transmembrane</keyword>
<sequence>MSIWAISKRWLHSGDGISFWERNEWHRRHGYHLPVDFYLLSQWICSFLLDIGFFYFLNFFTADLSASELVIARKLTTDWDLDDQSNPTEWSQWPCAAWSWQIMIFFSISVKALSIITSFIHTEDPVVTSQRDHVPRSKTYMRRFGVSVIDSRTGVCNICRVRVSHTTHHCKLCNKCVSGMDHHCKWLNCCIGDQNYKYFLSLVVLVFSALLWYTCIALHVVSMSIQTKPHFVGHVINMLDLNLSPLEAEATQTTLVQWVYFSMVMATVIGILSLIGLIGMARLLLFHMKLSYLGMTTIEFISLPSNTPLYDDDDDDYEDDFYLEDAEQGNPWRKPWASGRSTKGVGRTIQRRARRWLRPWRNLIRRVWPSQGYLFGRPYRRIQICVADKMPCIGDVHEKRHTEEYDRLPEAYTDVQLEDMLATQTIRPAIDSRDSDLDEELDVSVLVEKDTGTERGPSKLAWLLDISEEEALRYQAHTRPGLRQEIRKNVEDHEK</sequence>
<evidence type="ECO:0000256" key="3">
    <source>
        <dbReference type="ARBA" id="ARBA00022692"/>
    </source>
</evidence>
<evidence type="ECO:0000259" key="11">
    <source>
        <dbReference type="Pfam" id="PF01529"/>
    </source>
</evidence>
<keyword evidence="2 10" id="KW-0808">Transferase</keyword>
<gene>
    <name evidence="12" type="ORF">PHYBLDRAFT_180556</name>
</gene>
<proteinExistence type="inferred from homology"/>
<dbReference type="OrthoDB" id="9909019at2759"/>
<organism evidence="12 13">
    <name type="scientific">Phycomyces blakesleeanus (strain ATCC 8743b / DSM 1359 / FGSC 10004 / NBRC 33097 / NRRL 1555)</name>
    <dbReference type="NCBI Taxonomy" id="763407"/>
    <lineage>
        <taxon>Eukaryota</taxon>
        <taxon>Fungi</taxon>
        <taxon>Fungi incertae sedis</taxon>
        <taxon>Mucoromycota</taxon>
        <taxon>Mucoromycotina</taxon>
        <taxon>Mucoromycetes</taxon>
        <taxon>Mucorales</taxon>
        <taxon>Phycomycetaceae</taxon>
        <taxon>Phycomyces</taxon>
    </lineage>
</organism>
<reference evidence="13" key="1">
    <citation type="submission" date="2015-06" db="EMBL/GenBank/DDBJ databases">
        <title>Expansion of signal transduction pathways in fungi by whole-genome duplication.</title>
        <authorList>
            <consortium name="DOE Joint Genome Institute"/>
            <person name="Corrochano L.M."/>
            <person name="Kuo A."/>
            <person name="Marcet-Houben M."/>
            <person name="Polaino S."/>
            <person name="Salamov A."/>
            <person name="Villalobos J.M."/>
            <person name="Alvarez M.I."/>
            <person name="Avalos J."/>
            <person name="Benito E.P."/>
            <person name="Benoit I."/>
            <person name="Burger G."/>
            <person name="Camino L.P."/>
            <person name="Canovas D."/>
            <person name="Cerda-Olmedo E."/>
            <person name="Cheng J.-F."/>
            <person name="Dominguez A."/>
            <person name="Elias M."/>
            <person name="Eslava A.P."/>
            <person name="Glaser F."/>
            <person name="Grimwood J."/>
            <person name="Gutierrez G."/>
            <person name="Heitman J."/>
            <person name="Henrissat B."/>
            <person name="Iturriaga E.A."/>
            <person name="Lang B.F."/>
            <person name="Lavin J.L."/>
            <person name="Lee S."/>
            <person name="Li W."/>
            <person name="Lindquist E."/>
            <person name="Lopez-Garcia S."/>
            <person name="Luque E.M."/>
            <person name="Marcos A.T."/>
            <person name="Martin J."/>
            <person name="McCluskey K."/>
            <person name="Medina H.R."/>
            <person name="Miralles-Duran A."/>
            <person name="Miyazaki A."/>
            <person name="Munoz-Torres E."/>
            <person name="Oguiza J.A."/>
            <person name="Ohm R."/>
            <person name="Olmedo M."/>
            <person name="Orejas M."/>
            <person name="Ortiz-Castellanos L."/>
            <person name="Pisabarro A.G."/>
            <person name="Rodriguez-Romero J."/>
            <person name="Ruiz-Herrera J."/>
            <person name="Ruiz-Vazquez R."/>
            <person name="Sanz C."/>
            <person name="Schackwitz W."/>
            <person name="Schmutz J."/>
            <person name="Shahriari M."/>
            <person name="Shelest E."/>
            <person name="Silva-Franco F."/>
            <person name="Soanes D."/>
            <person name="Syed K."/>
            <person name="Tagua V.G."/>
            <person name="Talbot N.J."/>
            <person name="Thon M."/>
            <person name="De vries R.P."/>
            <person name="Wiebenga A."/>
            <person name="Yadav J.S."/>
            <person name="Braun E.L."/>
            <person name="Baker S."/>
            <person name="Garre V."/>
            <person name="Horwitz B."/>
            <person name="Torres-Martinez S."/>
            <person name="Idnurm A."/>
            <person name="Herrera-Estrella A."/>
            <person name="Gabaldon T."/>
            <person name="Grigoriev I.V."/>
        </authorList>
    </citation>
    <scope>NUCLEOTIDE SEQUENCE [LARGE SCALE GENOMIC DNA]</scope>
    <source>
        <strain evidence="13">NRRL 1555(-)</strain>
    </source>
</reference>
<evidence type="ECO:0000256" key="1">
    <source>
        <dbReference type="ARBA" id="ARBA00004141"/>
    </source>
</evidence>
<keyword evidence="8 10" id="KW-0012">Acyltransferase</keyword>
<dbReference type="InParanoid" id="A0A162XQJ3"/>
<evidence type="ECO:0000256" key="10">
    <source>
        <dbReference type="RuleBase" id="RU079119"/>
    </source>
</evidence>
<feature type="transmembrane region" description="Helical" evidence="10">
    <location>
        <begin position="258"/>
        <end position="285"/>
    </location>
</feature>
<comment type="subcellular location">
    <subcellularLocation>
        <location evidence="1">Membrane</location>
        <topology evidence="1">Multi-pass membrane protein</topology>
    </subcellularLocation>
</comment>
<dbReference type="PROSITE" id="PS50216">
    <property type="entry name" value="DHHC"/>
    <property type="match status" value="1"/>
</dbReference>
<feature type="transmembrane region" description="Helical" evidence="10">
    <location>
        <begin position="37"/>
        <end position="57"/>
    </location>
</feature>
<dbReference type="EMBL" id="KV440976">
    <property type="protein sequence ID" value="OAD76185.1"/>
    <property type="molecule type" value="Genomic_DNA"/>
</dbReference>
<keyword evidence="5 10" id="KW-0472">Membrane</keyword>
<evidence type="ECO:0000256" key="4">
    <source>
        <dbReference type="ARBA" id="ARBA00022989"/>
    </source>
</evidence>
<keyword evidence="4 10" id="KW-1133">Transmembrane helix</keyword>
<evidence type="ECO:0000313" key="12">
    <source>
        <dbReference type="EMBL" id="OAD76185.1"/>
    </source>
</evidence>
<dbReference type="GO" id="GO:0016020">
    <property type="term" value="C:membrane"/>
    <property type="evidence" value="ECO:0007669"/>
    <property type="project" value="UniProtKB-SubCell"/>
</dbReference>
<keyword evidence="7" id="KW-0449">Lipoprotein</keyword>
<feature type="transmembrane region" description="Helical" evidence="10">
    <location>
        <begin position="198"/>
        <end position="221"/>
    </location>
</feature>
<dbReference type="GO" id="GO:0005794">
    <property type="term" value="C:Golgi apparatus"/>
    <property type="evidence" value="ECO:0007669"/>
    <property type="project" value="TreeGrafter"/>
</dbReference>
<evidence type="ECO:0000256" key="9">
    <source>
        <dbReference type="ARBA" id="ARBA00048048"/>
    </source>
</evidence>
<comment type="catalytic activity">
    <reaction evidence="9 10">
        <text>L-cysteinyl-[protein] + hexadecanoyl-CoA = S-hexadecanoyl-L-cysteinyl-[protein] + CoA</text>
        <dbReference type="Rhea" id="RHEA:36683"/>
        <dbReference type="Rhea" id="RHEA-COMP:10131"/>
        <dbReference type="Rhea" id="RHEA-COMP:11032"/>
        <dbReference type="ChEBI" id="CHEBI:29950"/>
        <dbReference type="ChEBI" id="CHEBI:57287"/>
        <dbReference type="ChEBI" id="CHEBI:57379"/>
        <dbReference type="ChEBI" id="CHEBI:74151"/>
        <dbReference type="EC" id="2.3.1.225"/>
    </reaction>
</comment>
<dbReference type="GeneID" id="28999236"/>
<dbReference type="Pfam" id="PF01529">
    <property type="entry name" value="DHHC"/>
    <property type="match status" value="1"/>
</dbReference>
<comment type="domain">
    <text evidence="10">The DHHC domain is required for palmitoyltransferase activity.</text>
</comment>
<evidence type="ECO:0000256" key="6">
    <source>
        <dbReference type="ARBA" id="ARBA00023139"/>
    </source>
</evidence>
<dbReference type="Proteomes" id="UP000077315">
    <property type="component" value="Unassembled WGS sequence"/>
</dbReference>
<dbReference type="VEuPathDB" id="FungiDB:PHYBLDRAFT_180556"/>